<feature type="compositionally biased region" description="Low complexity" evidence="1">
    <location>
        <begin position="19"/>
        <end position="55"/>
    </location>
</feature>
<feature type="region of interest" description="Disordered" evidence="1">
    <location>
        <begin position="243"/>
        <end position="265"/>
    </location>
</feature>
<dbReference type="Proteomes" id="UP001066276">
    <property type="component" value="Chromosome 5"/>
</dbReference>
<feature type="region of interest" description="Disordered" evidence="1">
    <location>
        <begin position="145"/>
        <end position="228"/>
    </location>
</feature>
<protein>
    <submittedName>
        <fullName evidence="2">Uncharacterized protein</fullName>
    </submittedName>
</protein>
<reference evidence="2" key="1">
    <citation type="journal article" date="2022" name="bioRxiv">
        <title>Sequencing and chromosome-scale assembly of the giantPleurodeles waltlgenome.</title>
        <authorList>
            <person name="Brown T."/>
            <person name="Elewa A."/>
            <person name="Iarovenko S."/>
            <person name="Subramanian E."/>
            <person name="Araus A.J."/>
            <person name="Petzold A."/>
            <person name="Susuki M."/>
            <person name="Suzuki K.-i.T."/>
            <person name="Hayashi T."/>
            <person name="Toyoda A."/>
            <person name="Oliveira C."/>
            <person name="Osipova E."/>
            <person name="Leigh N.D."/>
            <person name="Simon A."/>
            <person name="Yun M.H."/>
        </authorList>
    </citation>
    <scope>NUCLEOTIDE SEQUENCE</scope>
    <source>
        <strain evidence="2">20211129_DDA</strain>
        <tissue evidence="2">Liver</tissue>
    </source>
</reference>
<proteinExistence type="predicted"/>
<feature type="region of interest" description="Disordered" evidence="1">
    <location>
        <begin position="1"/>
        <end position="121"/>
    </location>
</feature>
<dbReference type="AlphaFoldDB" id="A0AAV7RN44"/>
<feature type="compositionally biased region" description="Basic residues" evidence="1">
    <location>
        <begin position="151"/>
        <end position="160"/>
    </location>
</feature>
<gene>
    <name evidence="2" type="ORF">NDU88_005188</name>
</gene>
<comment type="caution">
    <text evidence="2">The sequence shown here is derived from an EMBL/GenBank/DDBJ whole genome shotgun (WGS) entry which is preliminary data.</text>
</comment>
<sequence length="265" mass="27212">MVVGPLLPSGGPNHQTRRGGTPESHPGPPGTSSSNPSSGSPKGTKSGTPSGSGDTPARDSSPHTLGARRPGSGSTTAPPRLLDPSAGVGVPFTSAWAPAQPSPPQLAADPRRTAHLNQGSGGAPLWGTLLPQLLHYLGQSQGVLSSERLGRRGSRSRRHQTGTWRSPGHQEPCSQGGTAPLPQSIGAHAPELSAGSLPISTAPLVQGSRTKGQAAQSRLRRGGPAPTAILTLGPRHAYGVRLHHRSPQQGPSGMERPRGRLARHH</sequence>
<accession>A0AAV7RN44</accession>
<evidence type="ECO:0000256" key="1">
    <source>
        <dbReference type="SAM" id="MobiDB-lite"/>
    </source>
</evidence>
<organism evidence="2 3">
    <name type="scientific">Pleurodeles waltl</name>
    <name type="common">Iberian ribbed newt</name>
    <dbReference type="NCBI Taxonomy" id="8319"/>
    <lineage>
        <taxon>Eukaryota</taxon>
        <taxon>Metazoa</taxon>
        <taxon>Chordata</taxon>
        <taxon>Craniata</taxon>
        <taxon>Vertebrata</taxon>
        <taxon>Euteleostomi</taxon>
        <taxon>Amphibia</taxon>
        <taxon>Batrachia</taxon>
        <taxon>Caudata</taxon>
        <taxon>Salamandroidea</taxon>
        <taxon>Salamandridae</taxon>
        <taxon>Pleurodelinae</taxon>
        <taxon>Pleurodeles</taxon>
    </lineage>
</organism>
<feature type="compositionally biased region" description="Polar residues" evidence="1">
    <location>
        <begin position="207"/>
        <end position="216"/>
    </location>
</feature>
<dbReference type="EMBL" id="JANPWB010000009">
    <property type="protein sequence ID" value="KAJ1152413.1"/>
    <property type="molecule type" value="Genomic_DNA"/>
</dbReference>
<name>A0AAV7RN44_PLEWA</name>
<evidence type="ECO:0000313" key="2">
    <source>
        <dbReference type="EMBL" id="KAJ1152413.1"/>
    </source>
</evidence>
<evidence type="ECO:0000313" key="3">
    <source>
        <dbReference type="Proteomes" id="UP001066276"/>
    </source>
</evidence>
<keyword evidence="3" id="KW-1185">Reference proteome</keyword>